<sequence>MTQNRIAAFLIFIFLIVSCNNDDGPATPEPIPPRPLTEVAVEEDAKIQAYIDTHFYNYEEFDSIPENFDFKIVIDTIAGENSDKRSLAEDMTSETVAVSSSDLGIEEGGDVQLTYYYLVAREGEGGSPTVADSTFFKYEGRRLNGELFDSSTSFSWRYLPNFLRGFSIGMSKLNAGGDIIVNNDGTTSIENTGIGLIIFPSGLGYYNVPRGTIIQQYDPLLFTLELGLYEEDTDYDNDGIPSILEDVNGDGILNNDNTDGDFSATQSGNRPIYNHEDTDDDNDGIPTRDEISFDDAGNLILPFPDADNDGVPDHLDPDTN</sequence>
<dbReference type="AlphaFoldDB" id="A0A0F9QEV1"/>
<dbReference type="EMBL" id="LAZR01001570">
    <property type="protein sequence ID" value="KKN42590.1"/>
    <property type="molecule type" value="Genomic_DNA"/>
</dbReference>
<evidence type="ECO:0000256" key="1">
    <source>
        <dbReference type="SAM" id="MobiDB-lite"/>
    </source>
</evidence>
<comment type="caution">
    <text evidence="2">The sequence shown here is derived from an EMBL/GenBank/DDBJ whole genome shotgun (WGS) entry which is preliminary data.</text>
</comment>
<evidence type="ECO:0000313" key="2">
    <source>
        <dbReference type="EMBL" id="KKN42590.1"/>
    </source>
</evidence>
<name>A0A0F9QEV1_9ZZZZ</name>
<dbReference type="Gene3D" id="3.10.50.40">
    <property type="match status" value="1"/>
</dbReference>
<feature type="region of interest" description="Disordered" evidence="1">
    <location>
        <begin position="254"/>
        <end position="320"/>
    </location>
</feature>
<organism evidence="2">
    <name type="scientific">marine sediment metagenome</name>
    <dbReference type="NCBI Taxonomy" id="412755"/>
    <lineage>
        <taxon>unclassified sequences</taxon>
        <taxon>metagenomes</taxon>
        <taxon>ecological metagenomes</taxon>
    </lineage>
</organism>
<dbReference type="InterPro" id="IPR046357">
    <property type="entry name" value="PPIase_dom_sf"/>
</dbReference>
<gene>
    <name evidence="2" type="ORF">LCGC14_0711700</name>
</gene>
<feature type="compositionally biased region" description="Basic and acidic residues" evidence="1">
    <location>
        <begin position="311"/>
        <end position="320"/>
    </location>
</feature>
<protein>
    <submittedName>
        <fullName evidence="2">Uncharacterized protein</fullName>
    </submittedName>
</protein>
<accession>A0A0F9QEV1</accession>
<dbReference type="SUPFAM" id="SSF54534">
    <property type="entry name" value="FKBP-like"/>
    <property type="match status" value="1"/>
</dbReference>
<reference evidence="2" key="1">
    <citation type="journal article" date="2015" name="Nature">
        <title>Complex archaea that bridge the gap between prokaryotes and eukaryotes.</title>
        <authorList>
            <person name="Spang A."/>
            <person name="Saw J.H."/>
            <person name="Jorgensen S.L."/>
            <person name="Zaremba-Niedzwiedzka K."/>
            <person name="Martijn J."/>
            <person name="Lind A.E."/>
            <person name="van Eijk R."/>
            <person name="Schleper C."/>
            <person name="Guy L."/>
            <person name="Ettema T.J."/>
        </authorList>
    </citation>
    <scope>NUCLEOTIDE SEQUENCE</scope>
</reference>
<dbReference type="GO" id="GO:0003755">
    <property type="term" value="F:peptidyl-prolyl cis-trans isomerase activity"/>
    <property type="evidence" value="ECO:0007669"/>
    <property type="project" value="InterPro"/>
</dbReference>
<proteinExistence type="predicted"/>
<dbReference type="PROSITE" id="PS51257">
    <property type="entry name" value="PROKAR_LIPOPROTEIN"/>
    <property type="match status" value="1"/>
</dbReference>